<dbReference type="Pfam" id="PF21787">
    <property type="entry name" value="TNP-like_RNaseH_N"/>
    <property type="match status" value="1"/>
</dbReference>
<dbReference type="SUPFAM" id="SSF57716">
    <property type="entry name" value="Glucocorticoid receptor-like (DNA-binding domain)"/>
    <property type="match status" value="1"/>
</dbReference>
<reference evidence="8 9" key="1">
    <citation type="submission" date="2018-10" db="EMBL/GenBank/DDBJ databases">
        <title>Genome assembly for a Yunnan-Guizhou Plateau 3E fish, Anabarilius grahami (Regan), and its evolutionary and genetic applications.</title>
        <authorList>
            <person name="Jiang W."/>
        </authorList>
    </citation>
    <scope>NUCLEOTIDE SEQUENCE [LARGE SCALE GENOMIC DNA]</scope>
    <source>
        <strain evidence="8">AG-KIZ</strain>
        <tissue evidence="8">Muscle</tissue>
    </source>
</reference>
<dbReference type="OrthoDB" id="8949181at2759"/>
<sequence>MTGTLTHTQDGTPGVKETMETMETMETGEHDAERLRQWVVNMRRKDWKPTTSSRLCSAHFEEHAFTKDIKADDYVRENFQKALPHSHTIRSWYSSVSADPGFTVASFTALKSHVEENREKGKETVCALMMDEMYIHKMTEFAGDQFHGYMDIGTGEIDNTLATQALVLMVVAVNESWKIPIAYFLITGMDGSEKANFLRTVDAAFDALNSRNPLGKGFKAPIKPTTKDRVETILKKAETMLRGLKVQQYNKMVPLHTTKKKTAIYGFIANGRSALNIYHDLVERANAPCRYLLTYKLSQDHLELFFAAIRARGGHNDNPNARQFRGAYKRLLVRHQVKTGTGNCLLQDNTYILNSTPASVNVARRLEVQLVEVSVPEDDTVPVLPDVCSLSEYKEAAISYITGFVVKKMKEKITCLPCSQALTTDGAAHDFIHLKDRGGLQKPSPGMVSVCLTTEKYIQRRITTSGGQLPCGRGITLAISSEVLADCAERDLFPELHSHMFATCVEMNHIHLLVKMASLWYCKVRFNHFARRQTEMAKEGKMVRRQLTKLIHFYGE</sequence>
<dbReference type="InterPro" id="IPR048367">
    <property type="entry name" value="TNP-like_RNaseH_C"/>
</dbReference>
<dbReference type="GO" id="GO:0003677">
    <property type="term" value="F:DNA binding"/>
    <property type="evidence" value="ECO:0007669"/>
    <property type="project" value="UniProtKB-KW"/>
</dbReference>
<feature type="domain" description="THAP-type" evidence="5">
    <location>
        <begin position="30"/>
        <end position="70"/>
    </location>
</feature>
<dbReference type="EMBL" id="RJVU01000107">
    <property type="protein sequence ID" value="ROL55584.1"/>
    <property type="molecule type" value="Genomic_DNA"/>
</dbReference>
<evidence type="ECO:0000256" key="4">
    <source>
        <dbReference type="ARBA" id="ARBA00023125"/>
    </source>
</evidence>
<evidence type="ECO:0000313" key="8">
    <source>
        <dbReference type="EMBL" id="ROL55584.1"/>
    </source>
</evidence>
<keyword evidence="9" id="KW-1185">Reference proteome</keyword>
<name>A0A3N0ZBG3_ANAGA</name>
<keyword evidence="2" id="KW-0863">Zinc-finger</keyword>
<evidence type="ECO:0000259" key="6">
    <source>
        <dbReference type="Pfam" id="PF21787"/>
    </source>
</evidence>
<evidence type="ECO:0000259" key="5">
    <source>
        <dbReference type="Pfam" id="PF05485"/>
    </source>
</evidence>
<keyword evidence="4" id="KW-0238">DNA-binding</keyword>
<accession>A0A3N0ZBG3</accession>
<feature type="domain" description="Transposable element P transposase-like RNase H" evidence="6">
    <location>
        <begin position="99"/>
        <end position="200"/>
    </location>
</feature>
<keyword evidence="3" id="KW-0862">Zinc</keyword>
<protein>
    <submittedName>
        <fullName evidence="8">DNA transposase THAP9</fullName>
    </submittedName>
</protein>
<dbReference type="AlphaFoldDB" id="A0A3N0ZBG3"/>
<evidence type="ECO:0000256" key="3">
    <source>
        <dbReference type="ARBA" id="ARBA00022833"/>
    </source>
</evidence>
<gene>
    <name evidence="8" type="ORF">DPX16_23782</name>
</gene>
<evidence type="ECO:0000259" key="7">
    <source>
        <dbReference type="Pfam" id="PF21789"/>
    </source>
</evidence>
<keyword evidence="1" id="KW-0479">Metal-binding</keyword>
<dbReference type="InterPro" id="IPR006612">
    <property type="entry name" value="THAP_Znf"/>
</dbReference>
<dbReference type="InterPro" id="IPR048365">
    <property type="entry name" value="TNP-like_RNaseH_N"/>
</dbReference>
<feature type="domain" description="Transposable element P transposase-like RNase H C-terminal" evidence="7">
    <location>
        <begin position="295"/>
        <end position="329"/>
    </location>
</feature>
<organism evidence="8 9">
    <name type="scientific">Anabarilius grahami</name>
    <name type="common">Kanglang fish</name>
    <name type="synonym">Barilius grahami</name>
    <dbReference type="NCBI Taxonomy" id="495550"/>
    <lineage>
        <taxon>Eukaryota</taxon>
        <taxon>Metazoa</taxon>
        <taxon>Chordata</taxon>
        <taxon>Craniata</taxon>
        <taxon>Vertebrata</taxon>
        <taxon>Euteleostomi</taxon>
        <taxon>Actinopterygii</taxon>
        <taxon>Neopterygii</taxon>
        <taxon>Teleostei</taxon>
        <taxon>Ostariophysi</taxon>
        <taxon>Cypriniformes</taxon>
        <taxon>Xenocyprididae</taxon>
        <taxon>Xenocypridinae</taxon>
        <taxon>Xenocypridinae incertae sedis</taxon>
        <taxon>Anabarilius</taxon>
    </lineage>
</organism>
<evidence type="ECO:0000256" key="2">
    <source>
        <dbReference type="ARBA" id="ARBA00022771"/>
    </source>
</evidence>
<dbReference type="GO" id="GO:0008270">
    <property type="term" value="F:zinc ion binding"/>
    <property type="evidence" value="ECO:0007669"/>
    <property type="project" value="UniProtKB-KW"/>
</dbReference>
<dbReference type="Proteomes" id="UP000281406">
    <property type="component" value="Unassembled WGS sequence"/>
</dbReference>
<dbReference type="Pfam" id="PF05485">
    <property type="entry name" value="THAP"/>
    <property type="match status" value="1"/>
</dbReference>
<dbReference type="PANTHER" id="PTHR47577:SF2">
    <property type="entry name" value="THAP DOMAIN CONTAINING 9"/>
    <property type="match status" value="1"/>
</dbReference>
<dbReference type="PANTHER" id="PTHR47577">
    <property type="entry name" value="THAP DOMAIN-CONTAINING PROTEIN 6"/>
    <property type="match status" value="1"/>
</dbReference>
<proteinExistence type="predicted"/>
<evidence type="ECO:0000313" key="9">
    <source>
        <dbReference type="Proteomes" id="UP000281406"/>
    </source>
</evidence>
<comment type="caution">
    <text evidence="8">The sequence shown here is derived from an EMBL/GenBank/DDBJ whole genome shotgun (WGS) entry which is preliminary data.</text>
</comment>
<dbReference type="Pfam" id="PF21789">
    <property type="entry name" value="TNP-like_RNaseH_C"/>
    <property type="match status" value="1"/>
</dbReference>
<evidence type="ECO:0000256" key="1">
    <source>
        <dbReference type="ARBA" id="ARBA00022723"/>
    </source>
</evidence>